<dbReference type="EMBL" id="JBHTHR010000005">
    <property type="protein sequence ID" value="MFD0799816.1"/>
    <property type="molecule type" value="Genomic_DNA"/>
</dbReference>
<dbReference type="InterPro" id="IPR010982">
    <property type="entry name" value="Lambda_DNA-bd_dom_sf"/>
</dbReference>
<evidence type="ECO:0000313" key="2">
    <source>
        <dbReference type="EMBL" id="MFD0799816.1"/>
    </source>
</evidence>
<name>A0ABW3BA77_9ACTN</name>
<dbReference type="PROSITE" id="PS50943">
    <property type="entry name" value="HTH_CROC1"/>
    <property type="match status" value="1"/>
</dbReference>
<gene>
    <name evidence="2" type="ORF">ACFQZU_00575</name>
</gene>
<dbReference type="PANTHER" id="PTHR35010:SF2">
    <property type="entry name" value="BLL4672 PROTEIN"/>
    <property type="match status" value="1"/>
</dbReference>
<accession>A0ABW3BA77</accession>
<evidence type="ECO:0000313" key="3">
    <source>
        <dbReference type="Proteomes" id="UP001596956"/>
    </source>
</evidence>
<dbReference type="InterPro" id="IPR001387">
    <property type="entry name" value="Cro/C1-type_HTH"/>
</dbReference>
<sequence>MPRTELGAFLTARRARRRPGDVGLASSGTRRVAGLRREEVAVLAGVSADYYSRLEQGRERHPSASVLDAIAGALGMEPDAREHMFRLTGVAPDRLPAPARPRVDAHLHMLLDSWPDTPALVLDRCLDLLATNALADALYADFAEADNLVRMTFLDPAGEAFFADWQRAARACVANLRLALGHDPHDRRVLELVEEADRGSPRFRELWEEHEVRGKSHEAKTFRHGAVGELTMSSHVFDVRGEEGLQLVVYRAEQGSPDFQALQLLGSLAADPPRLHRTR</sequence>
<organism evidence="2 3">
    <name type="scientific">Streptomonospora algeriensis</name>
    <dbReference type="NCBI Taxonomy" id="995084"/>
    <lineage>
        <taxon>Bacteria</taxon>
        <taxon>Bacillati</taxon>
        <taxon>Actinomycetota</taxon>
        <taxon>Actinomycetes</taxon>
        <taxon>Streptosporangiales</taxon>
        <taxon>Nocardiopsidaceae</taxon>
        <taxon>Streptomonospora</taxon>
    </lineage>
</organism>
<dbReference type="CDD" id="cd00093">
    <property type="entry name" value="HTH_XRE"/>
    <property type="match status" value="1"/>
</dbReference>
<comment type="caution">
    <text evidence="2">The sequence shown here is derived from an EMBL/GenBank/DDBJ whole genome shotgun (WGS) entry which is preliminary data.</text>
</comment>
<dbReference type="Pfam" id="PF17765">
    <property type="entry name" value="MLTR_LBD"/>
    <property type="match status" value="1"/>
</dbReference>
<reference evidence="3" key="1">
    <citation type="journal article" date="2019" name="Int. J. Syst. Evol. Microbiol.">
        <title>The Global Catalogue of Microorganisms (GCM) 10K type strain sequencing project: providing services to taxonomists for standard genome sequencing and annotation.</title>
        <authorList>
            <consortium name="The Broad Institute Genomics Platform"/>
            <consortium name="The Broad Institute Genome Sequencing Center for Infectious Disease"/>
            <person name="Wu L."/>
            <person name="Ma J."/>
        </authorList>
    </citation>
    <scope>NUCLEOTIDE SEQUENCE [LARGE SCALE GENOMIC DNA]</scope>
    <source>
        <strain evidence="3">CCUG 63369</strain>
    </source>
</reference>
<dbReference type="SUPFAM" id="SSF47413">
    <property type="entry name" value="lambda repressor-like DNA-binding domains"/>
    <property type="match status" value="1"/>
</dbReference>
<dbReference type="Gene3D" id="3.30.450.180">
    <property type="match status" value="1"/>
</dbReference>
<dbReference type="InterPro" id="IPR041413">
    <property type="entry name" value="MLTR_LBD"/>
</dbReference>
<evidence type="ECO:0000259" key="1">
    <source>
        <dbReference type="PROSITE" id="PS50943"/>
    </source>
</evidence>
<proteinExistence type="predicted"/>
<protein>
    <submittedName>
        <fullName evidence="2">Helix-turn-helix domain-containing protein</fullName>
    </submittedName>
</protein>
<dbReference type="SMART" id="SM00530">
    <property type="entry name" value="HTH_XRE"/>
    <property type="match status" value="1"/>
</dbReference>
<feature type="domain" description="HTH cro/C1-type" evidence="1">
    <location>
        <begin position="30"/>
        <end position="81"/>
    </location>
</feature>
<keyword evidence="3" id="KW-1185">Reference proteome</keyword>
<dbReference type="Gene3D" id="1.10.260.40">
    <property type="entry name" value="lambda repressor-like DNA-binding domains"/>
    <property type="match status" value="1"/>
</dbReference>
<dbReference type="Pfam" id="PF13560">
    <property type="entry name" value="HTH_31"/>
    <property type="match status" value="1"/>
</dbReference>
<dbReference type="Proteomes" id="UP001596956">
    <property type="component" value="Unassembled WGS sequence"/>
</dbReference>
<dbReference type="PANTHER" id="PTHR35010">
    <property type="entry name" value="BLL4672 PROTEIN-RELATED"/>
    <property type="match status" value="1"/>
</dbReference>